<dbReference type="Pfam" id="PF14817">
    <property type="entry name" value="HAUS5"/>
    <property type="match status" value="1"/>
</dbReference>
<protein>
    <submittedName>
        <fullName evidence="2">HAUS augmin-like complex subunit 5 isoform X1</fullName>
    </submittedName>
</protein>
<dbReference type="GO" id="GO:0005813">
    <property type="term" value="C:centrosome"/>
    <property type="evidence" value="ECO:0007669"/>
    <property type="project" value="TreeGrafter"/>
</dbReference>
<dbReference type="GeneID" id="106053151"/>
<dbReference type="Proteomes" id="UP001165740">
    <property type="component" value="Chromosome 4"/>
</dbReference>
<accession>A0A9W3A2V0</accession>
<sequence>MIDNDFQFNIKMLKSQNEQLPKQLMSWAKDEMKYQATSLSSRNNYEFPSEQDFKLLFQKPLDDVWKYILKHVKSVQTVKHVKGNIAVKCSLDAQKGFKSRPEKENEEESLKSKKSLLKDVKELTSCIIDISYLQKEMEQISKDVMETELSYQGISQHVRDLQRKESLLEVVCRTSEVRINQYTNCAKQITEHIDQIKKTSDKSSDNFVMGGKSHKEGLLETKRDRDVRLACEHLSRFLRDFYDGALSSNKETLQKAESTIWKNVLNIAAHSTQSIVTSLISHVENTTKSLREETAKFNLIKDAQELSFTLEEDQSVHDVSQPVPVEKTVKQLLEASNLRHVLRWFKEQEHKNEEWKLTARLEDIKMEIHKHISRLLEDHPRNIQLAKGYVDSLIQLAVERAVLPCLREEVTRISEAIEIAKQEKQELHFKFEKIQDFKKIVGKKQAIISALAKQNSSAPERLSNKKSQVLSFVAAKSVEAQVSEMKLLTSGLRGNLSSEVDKFSSMVLPCLLVLSLDRLSQTCLCVLDLSIAPSMFYVLQEKPWIHADVYAALCFPSFKSTDSLPLHVLEVHNNLQELFNLQQHKEMRIKSALRGSKTIDDISHFIALLKKNCTELCNLMEQFDKSQCDKYIPKLNKGLESLTSSLKKIDTIKSLISIWWEQPAKNTTPWVTQEGKTLEQWMQKWRLMVTEIHKKMDDRSVKAQR</sequence>
<dbReference type="OMA" id="YENNKVM"/>
<dbReference type="InterPro" id="IPR029131">
    <property type="entry name" value="HAUS5"/>
</dbReference>
<dbReference type="PANTHER" id="PTHR28588:SF1">
    <property type="entry name" value="HAUS AUGMIN-LIKE COMPLEX SUBUNIT 5"/>
    <property type="match status" value="1"/>
</dbReference>
<evidence type="ECO:0000313" key="1">
    <source>
        <dbReference type="Proteomes" id="UP001165740"/>
    </source>
</evidence>
<evidence type="ECO:0000313" key="2">
    <source>
        <dbReference type="RefSeq" id="XP_055881511.1"/>
    </source>
</evidence>
<name>A0A9W3A2V0_BIOGL</name>
<dbReference type="OrthoDB" id="2019614at2759"/>
<organism evidence="1 2">
    <name type="scientific">Biomphalaria glabrata</name>
    <name type="common">Bloodfluke planorb</name>
    <name type="synonym">Freshwater snail</name>
    <dbReference type="NCBI Taxonomy" id="6526"/>
    <lineage>
        <taxon>Eukaryota</taxon>
        <taxon>Metazoa</taxon>
        <taxon>Spiralia</taxon>
        <taxon>Lophotrochozoa</taxon>
        <taxon>Mollusca</taxon>
        <taxon>Gastropoda</taxon>
        <taxon>Heterobranchia</taxon>
        <taxon>Euthyneura</taxon>
        <taxon>Panpulmonata</taxon>
        <taxon>Hygrophila</taxon>
        <taxon>Lymnaeoidea</taxon>
        <taxon>Planorbidae</taxon>
        <taxon>Biomphalaria</taxon>
    </lineage>
</organism>
<reference evidence="2" key="1">
    <citation type="submission" date="2025-08" db="UniProtKB">
        <authorList>
            <consortium name="RefSeq"/>
        </authorList>
    </citation>
    <scope>IDENTIFICATION</scope>
</reference>
<gene>
    <name evidence="2" type="primary">LOC106053151</name>
</gene>
<dbReference type="GO" id="GO:0070652">
    <property type="term" value="C:HAUS complex"/>
    <property type="evidence" value="ECO:0007669"/>
    <property type="project" value="InterPro"/>
</dbReference>
<dbReference type="PANTHER" id="PTHR28588">
    <property type="entry name" value="HAUS AUGMIN-LIKE COMPLEX SUBUNIT 5"/>
    <property type="match status" value="1"/>
</dbReference>
<dbReference type="AlphaFoldDB" id="A0A9W3A2V0"/>
<dbReference type="RefSeq" id="XP_055881511.1">
    <property type="nucleotide sequence ID" value="XM_056025536.1"/>
</dbReference>
<dbReference type="GO" id="GO:0007098">
    <property type="term" value="P:centrosome cycle"/>
    <property type="evidence" value="ECO:0007669"/>
    <property type="project" value="TreeGrafter"/>
</dbReference>
<keyword evidence="1" id="KW-1185">Reference proteome</keyword>
<proteinExistence type="predicted"/>
<dbReference type="GO" id="GO:0051225">
    <property type="term" value="P:spindle assembly"/>
    <property type="evidence" value="ECO:0007669"/>
    <property type="project" value="InterPro"/>
</dbReference>